<comment type="similarity">
    <text evidence="2">Belongs to the ATPase C chain family.</text>
</comment>
<keyword evidence="5 11" id="KW-0812">Transmembrane</keyword>
<keyword evidence="7 11" id="KW-1133">Transmembrane helix</keyword>
<organism evidence="14">
    <name type="scientific">marine sediment metagenome</name>
    <dbReference type="NCBI Taxonomy" id="412755"/>
    <lineage>
        <taxon>unclassified sequences</taxon>
        <taxon>metagenomes</taxon>
        <taxon>ecological metagenomes</taxon>
    </lineage>
</organism>
<comment type="subcellular location">
    <subcellularLocation>
        <location evidence="1">Membrane</location>
        <topology evidence="1">Multi-pass membrane protein</topology>
    </subcellularLocation>
</comment>
<evidence type="ECO:0000313" key="14">
    <source>
        <dbReference type="EMBL" id="GAH62216.1"/>
    </source>
</evidence>
<evidence type="ECO:0000256" key="11">
    <source>
        <dbReference type="SAM" id="Phobius"/>
    </source>
</evidence>
<dbReference type="InterPro" id="IPR000454">
    <property type="entry name" value="ATP_synth_F0_csu"/>
</dbReference>
<dbReference type="HAMAP" id="MF_01396">
    <property type="entry name" value="ATP_synth_c_bact"/>
    <property type="match status" value="1"/>
</dbReference>
<dbReference type="InterPro" id="IPR035921">
    <property type="entry name" value="F/V-ATP_Csub_sf"/>
</dbReference>
<evidence type="ECO:0000313" key="13">
    <source>
        <dbReference type="EMBL" id="GAH07147.1"/>
    </source>
</evidence>
<dbReference type="PRINTS" id="PR00124">
    <property type="entry name" value="ATPASEC"/>
</dbReference>
<evidence type="ECO:0000256" key="7">
    <source>
        <dbReference type="ARBA" id="ARBA00022989"/>
    </source>
</evidence>
<keyword evidence="3" id="KW-0813">Transport</keyword>
<gene>
    <name evidence="13" type="ORF">S01H4_55550</name>
    <name evidence="14" type="ORF">S03H2_53719</name>
</gene>
<dbReference type="GO" id="GO:0008289">
    <property type="term" value="F:lipid binding"/>
    <property type="evidence" value="ECO:0007669"/>
    <property type="project" value="UniProtKB-KW"/>
</dbReference>
<dbReference type="AlphaFoldDB" id="X1GWB5"/>
<evidence type="ECO:0000256" key="2">
    <source>
        <dbReference type="ARBA" id="ARBA00006704"/>
    </source>
</evidence>
<evidence type="ECO:0000256" key="3">
    <source>
        <dbReference type="ARBA" id="ARBA00022448"/>
    </source>
</evidence>
<protein>
    <recommendedName>
        <fullName evidence="12">V-ATPase proteolipid subunit C-like domain-containing protein</fullName>
    </recommendedName>
</protein>
<feature type="domain" description="V-ATPase proteolipid subunit C-like" evidence="12">
    <location>
        <begin position="9"/>
        <end position="72"/>
    </location>
</feature>
<dbReference type="EMBL" id="BART01032072">
    <property type="protein sequence ID" value="GAH07147.1"/>
    <property type="molecule type" value="Genomic_DNA"/>
</dbReference>
<evidence type="ECO:0000256" key="5">
    <source>
        <dbReference type="ARBA" id="ARBA00022692"/>
    </source>
</evidence>
<feature type="transmembrane region" description="Helical" evidence="11">
    <location>
        <begin position="51"/>
        <end position="75"/>
    </location>
</feature>
<dbReference type="GO" id="GO:0045259">
    <property type="term" value="C:proton-transporting ATP synthase complex"/>
    <property type="evidence" value="ECO:0007669"/>
    <property type="project" value="UniProtKB-KW"/>
</dbReference>
<dbReference type="GO" id="GO:0015078">
    <property type="term" value="F:proton transmembrane transporter activity"/>
    <property type="evidence" value="ECO:0007669"/>
    <property type="project" value="InterPro"/>
</dbReference>
<dbReference type="EMBL" id="BARU01034200">
    <property type="protein sequence ID" value="GAH62216.1"/>
    <property type="molecule type" value="Genomic_DNA"/>
</dbReference>
<dbReference type="InterPro" id="IPR002379">
    <property type="entry name" value="ATPase_proteolipid_c-like_dom"/>
</dbReference>
<dbReference type="GO" id="GO:0033177">
    <property type="term" value="C:proton-transporting two-sector ATPase complex, proton-transporting domain"/>
    <property type="evidence" value="ECO:0007669"/>
    <property type="project" value="InterPro"/>
</dbReference>
<dbReference type="InterPro" id="IPR020537">
    <property type="entry name" value="ATP_synth_F0_csu_DDCD_BS"/>
</dbReference>
<dbReference type="InterPro" id="IPR038662">
    <property type="entry name" value="ATP_synth_F0_csu_sf"/>
</dbReference>
<evidence type="ECO:0000256" key="9">
    <source>
        <dbReference type="ARBA" id="ARBA00023121"/>
    </source>
</evidence>
<reference evidence="14" key="1">
    <citation type="journal article" date="2014" name="Front. Microbiol.">
        <title>High frequency of phylogenetically diverse reductive dehalogenase-homologous genes in deep subseafloor sedimentary metagenomes.</title>
        <authorList>
            <person name="Kawai M."/>
            <person name="Futagami T."/>
            <person name="Toyoda A."/>
            <person name="Takaki Y."/>
            <person name="Nishi S."/>
            <person name="Hori S."/>
            <person name="Arai W."/>
            <person name="Tsubouchi T."/>
            <person name="Morono Y."/>
            <person name="Uchiyama I."/>
            <person name="Ito T."/>
            <person name="Fujiyama A."/>
            <person name="Inagaki F."/>
            <person name="Takami H."/>
        </authorList>
    </citation>
    <scope>NUCLEOTIDE SEQUENCE</scope>
    <source>
        <strain evidence="14">Expedition CK06-06</strain>
    </source>
</reference>
<evidence type="ECO:0000256" key="6">
    <source>
        <dbReference type="ARBA" id="ARBA00022781"/>
    </source>
</evidence>
<keyword evidence="10 11" id="KW-0472">Membrane</keyword>
<dbReference type="GO" id="GO:0015986">
    <property type="term" value="P:proton motive force-driven ATP synthesis"/>
    <property type="evidence" value="ECO:0007669"/>
    <property type="project" value="InterPro"/>
</dbReference>
<dbReference type="Pfam" id="PF00137">
    <property type="entry name" value="ATP-synt_C"/>
    <property type="match status" value="1"/>
</dbReference>
<dbReference type="PROSITE" id="PS00605">
    <property type="entry name" value="ATPASE_C"/>
    <property type="match status" value="1"/>
</dbReference>
<dbReference type="SUPFAM" id="SSF81333">
    <property type="entry name" value="F1F0 ATP synthase subunit C"/>
    <property type="match status" value="1"/>
</dbReference>
<dbReference type="Gene3D" id="1.20.20.10">
    <property type="entry name" value="F1F0 ATP synthase subunit C"/>
    <property type="match status" value="1"/>
</dbReference>
<evidence type="ECO:0000256" key="4">
    <source>
        <dbReference type="ARBA" id="ARBA00022547"/>
    </source>
</evidence>
<evidence type="ECO:0000259" key="12">
    <source>
        <dbReference type="Pfam" id="PF00137"/>
    </source>
</evidence>
<dbReference type="CDD" id="cd18121">
    <property type="entry name" value="ATP-synt_Fo_c"/>
    <property type="match status" value="1"/>
</dbReference>
<keyword evidence="6" id="KW-0375">Hydrogen ion transport</keyword>
<keyword evidence="4" id="KW-0138">CF(0)</keyword>
<evidence type="ECO:0000256" key="10">
    <source>
        <dbReference type="ARBA" id="ARBA00023136"/>
    </source>
</evidence>
<sequence>MDAEVMKMLAIGLAVGLGMLGPALALGLIGYSALQGIARNPEARGPIFTNMILVAGLAEAIGIYVLIVAIILAMIV</sequence>
<proteinExistence type="inferred from homology"/>
<comment type="caution">
    <text evidence="14">The sequence shown here is derived from an EMBL/GenBank/DDBJ whole genome shotgun (WGS) entry which is preliminary data.</text>
</comment>
<keyword evidence="9" id="KW-0446">Lipid-binding</keyword>
<evidence type="ECO:0000256" key="1">
    <source>
        <dbReference type="ARBA" id="ARBA00004141"/>
    </source>
</evidence>
<name>X1GWB5_9ZZZZ</name>
<evidence type="ECO:0000256" key="8">
    <source>
        <dbReference type="ARBA" id="ARBA00023065"/>
    </source>
</evidence>
<accession>X1GWB5</accession>
<keyword evidence="8" id="KW-0406">Ion transport</keyword>